<dbReference type="Proteomes" id="UP000245119">
    <property type="component" value="Linkage Group LG6"/>
</dbReference>
<dbReference type="Gene3D" id="1.10.533.10">
    <property type="entry name" value="Death Domain, Fas"/>
    <property type="match status" value="1"/>
</dbReference>
<evidence type="ECO:0000259" key="5">
    <source>
        <dbReference type="PROSITE" id="PS50089"/>
    </source>
</evidence>
<keyword evidence="2" id="KW-0862">Zinc</keyword>
<dbReference type="GO" id="GO:0061630">
    <property type="term" value="F:ubiquitin protein ligase activity"/>
    <property type="evidence" value="ECO:0007669"/>
    <property type="project" value="TreeGrafter"/>
</dbReference>
<dbReference type="InterPro" id="IPR011029">
    <property type="entry name" value="DEATH-like_dom_sf"/>
</dbReference>
<feature type="compositionally biased region" description="Low complexity" evidence="4">
    <location>
        <begin position="41"/>
        <end position="55"/>
    </location>
</feature>
<reference evidence="6 7" key="1">
    <citation type="submission" date="2018-04" db="EMBL/GenBank/DDBJ databases">
        <title>The genome of golden apple snail Pomacea canaliculata provides insight into stress tolerance and invasive adaptation.</title>
        <authorList>
            <person name="Liu C."/>
            <person name="Liu B."/>
            <person name="Ren Y."/>
            <person name="Zhang Y."/>
            <person name="Wang H."/>
            <person name="Li S."/>
            <person name="Jiang F."/>
            <person name="Yin L."/>
            <person name="Zhang G."/>
            <person name="Qian W."/>
            <person name="Fan W."/>
        </authorList>
    </citation>
    <scope>NUCLEOTIDE SEQUENCE [LARGE SCALE GENOMIC DNA]</scope>
    <source>
        <strain evidence="6">SZHN2017</strain>
        <tissue evidence="6">Muscle</tissue>
    </source>
</reference>
<dbReference type="InterPro" id="IPR001841">
    <property type="entry name" value="Znf_RING"/>
</dbReference>
<accession>A0A2T7P5T3</accession>
<dbReference type="GO" id="GO:0006511">
    <property type="term" value="P:ubiquitin-dependent protein catabolic process"/>
    <property type="evidence" value="ECO:0007669"/>
    <property type="project" value="TreeGrafter"/>
</dbReference>
<dbReference type="AlphaFoldDB" id="A0A2T7P5T3"/>
<dbReference type="PANTHER" id="PTHR22696:SF1">
    <property type="entry name" value="E3 UBIQUITIN-PROTEIN LIGASE RNF26"/>
    <property type="match status" value="1"/>
</dbReference>
<evidence type="ECO:0000256" key="3">
    <source>
        <dbReference type="PROSITE-ProRule" id="PRU00175"/>
    </source>
</evidence>
<organism evidence="6 7">
    <name type="scientific">Pomacea canaliculata</name>
    <name type="common">Golden apple snail</name>
    <dbReference type="NCBI Taxonomy" id="400727"/>
    <lineage>
        <taxon>Eukaryota</taxon>
        <taxon>Metazoa</taxon>
        <taxon>Spiralia</taxon>
        <taxon>Lophotrochozoa</taxon>
        <taxon>Mollusca</taxon>
        <taxon>Gastropoda</taxon>
        <taxon>Caenogastropoda</taxon>
        <taxon>Architaenioglossa</taxon>
        <taxon>Ampullarioidea</taxon>
        <taxon>Ampullariidae</taxon>
        <taxon>Pomacea</taxon>
    </lineage>
</organism>
<evidence type="ECO:0000313" key="6">
    <source>
        <dbReference type="EMBL" id="PVD28768.1"/>
    </source>
</evidence>
<dbReference type="EMBL" id="PZQS01000006">
    <property type="protein sequence ID" value="PVD28768.1"/>
    <property type="molecule type" value="Genomic_DNA"/>
</dbReference>
<dbReference type="STRING" id="400727.A0A2T7P5T3"/>
<dbReference type="GO" id="GO:0008270">
    <property type="term" value="F:zinc ion binding"/>
    <property type="evidence" value="ECO:0007669"/>
    <property type="project" value="UniProtKB-KW"/>
</dbReference>
<evidence type="ECO:0000313" key="7">
    <source>
        <dbReference type="Proteomes" id="UP000245119"/>
    </source>
</evidence>
<evidence type="ECO:0000256" key="2">
    <source>
        <dbReference type="ARBA" id="ARBA00022833"/>
    </source>
</evidence>
<feature type="region of interest" description="Disordered" evidence="4">
    <location>
        <begin position="1"/>
        <end position="73"/>
    </location>
</feature>
<dbReference type="PROSITE" id="PS50089">
    <property type="entry name" value="ZF_RING_2"/>
    <property type="match status" value="1"/>
</dbReference>
<evidence type="ECO:0000256" key="1">
    <source>
        <dbReference type="ARBA" id="ARBA00022771"/>
    </source>
</evidence>
<keyword evidence="7" id="KW-1185">Reference proteome</keyword>
<sequence length="136" mass="14992">MMLGGKVGTNLASSPDVRKKVKTNDELQMDCEATDQRGSNLSLSSSTEGGASAASQPSSHRLTALKPNPEADLRRLVETNRRLRERRNCRLCRQRSVDTIFLPCGHICTCESCAKSIKICILCRKSIRGTAHVYLD</sequence>
<feature type="domain" description="RING-type" evidence="5">
    <location>
        <begin position="89"/>
        <end position="124"/>
    </location>
</feature>
<dbReference type="SUPFAM" id="SSF57850">
    <property type="entry name" value="RING/U-box"/>
    <property type="match status" value="1"/>
</dbReference>
<comment type="caution">
    <text evidence="6">The sequence shown here is derived from an EMBL/GenBank/DDBJ whole genome shotgun (WGS) entry which is preliminary data.</text>
</comment>
<keyword evidence="1 3" id="KW-0479">Metal-binding</keyword>
<gene>
    <name evidence="6" type="ORF">C0Q70_11363</name>
</gene>
<dbReference type="Pfam" id="PF13920">
    <property type="entry name" value="zf-C3HC4_3"/>
    <property type="match status" value="1"/>
</dbReference>
<feature type="compositionally biased region" description="Basic and acidic residues" evidence="4">
    <location>
        <begin position="16"/>
        <end position="25"/>
    </location>
</feature>
<protein>
    <recommendedName>
        <fullName evidence="5">RING-type domain-containing protein</fullName>
    </recommendedName>
</protein>
<dbReference type="PANTHER" id="PTHR22696">
    <property type="entry name" value="E3 UBIQUITIN-PROTEIN LIGASE RNF26"/>
    <property type="match status" value="1"/>
</dbReference>
<dbReference type="GO" id="GO:0016567">
    <property type="term" value="P:protein ubiquitination"/>
    <property type="evidence" value="ECO:0007669"/>
    <property type="project" value="TreeGrafter"/>
</dbReference>
<name>A0A2T7P5T3_POMCA</name>
<keyword evidence="1 3" id="KW-0863">Zinc-finger</keyword>
<dbReference type="Gene3D" id="1.10.1170.10">
    <property type="entry name" value="Inhibitor Of Apoptosis Protein (2mihbC-IAP-1), Chain A"/>
    <property type="match status" value="1"/>
</dbReference>
<proteinExistence type="predicted"/>
<evidence type="ECO:0000256" key="4">
    <source>
        <dbReference type="SAM" id="MobiDB-lite"/>
    </source>
</evidence>